<name>A0A5C3LYI2_9AGAR</name>
<gene>
    <name evidence="1" type="ORF">BDQ12DRAFT_606353</name>
</gene>
<dbReference type="EMBL" id="ML213604">
    <property type="protein sequence ID" value="TFK38309.1"/>
    <property type="molecule type" value="Genomic_DNA"/>
</dbReference>
<dbReference type="AlphaFoldDB" id="A0A5C3LYI2"/>
<accession>A0A5C3LYI2</accession>
<keyword evidence="2" id="KW-1185">Reference proteome</keyword>
<reference evidence="1 2" key="1">
    <citation type="journal article" date="2019" name="Nat. Ecol. Evol.">
        <title>Megaphylogeny resolves global patterns of mushroom evolution.</title>
        <authorList>
            <person name="Varga T."/>
            <person name="Krizsan K."/>
            <person name="Foldi C."/>
            <person name="Dima B."/>
            <person name="Sanchez-Garcia M."/>
            <person name="Sanchez-Ramirez S."/>
            <person name="Szollosi G.J."/>
            <person name="Szarkandi J.G."/>
            <person name="Papp V."/>
            <person name="Albert L."/>
            <person name="Andreopoulos W."/>
            <person name="Angelini C."/>
            <person name="Antonin V."/>
            <person name="Barry K.W."/>
            <person name="Bougher N.L."/>
            <person name="Buchanan P."/>
            <person name="Buyck B."/>
            <person name="Bense V."/>
            <person name="Catcheside P."/>
            <person name="Chovatia M."/>
            <person name="Cooper J."/>
            <person name="Damon W."/>
            <person name="Desjardin D."/>
            <person name="Finy P."/>
            <person name="Geml J."/>
            <person name="Haridas S."/>
            <person name="Hughes K."/>
            <person name="Justo A."/>
            <person name="Karasinski D."/>
            <person name="Kautmanova I."/>
            <person name="Kiss B."/>
            <person name="Kocsube S."/>
            <person name="Kotiranta H."/>
            <person name="LaButti K.M."/>
            <person name="Lechner B.E."/>
            <person name="Liimatainen K."/>
            <person name="Lipzen A."/>
            <person name="Lukacs Z."/>
            <person name="Mihaltcheva S."/>
            <person name="Morgado L.N."/>
            <person name="Niskanen T."/>
            <person name="Noordeloos M.E."/>
            <person name="Ohm R.A."/>
            <person name="Ortiz-Santana B."/>
            <person name="Ovrebo C."/>
            <person name="Racz N."/>
            <person name="Riley R."/>
            <person name="Savchenko A."/>
            <person name="Shiryaev A."/>
            <person name="Soop K."/>
            <person name="Spirin V."/>
            <person name="Szebenyi C."/>
            <person name="Tomsovsky M."/>
            <person name="Tulloss R.E."/>
            <person name="Uehling J."/>
            <person name="Grigoriev I.V."/>
            <person name="Vagvolgyi C."/>
            <person name="Papp T."/>
            <person name="Martin F.M."/>
            <person name="Miettinen O."/>
            <person name="Hibbett D.S."/>
            <person name="Nagy L.G."/>
        </authorList>
    </citation>
    <scope>NUCLEOTIDE SEQUENCE [LARGE SCALE GENOMIC DNA]</scope>
    <source>
        <strain evidence="1 2">CBS 166.37</strain>
    </source>
</reference>
<dbReference type="STRING" id="68775.A0A5C3LYI2"/>
<dbReference type="InterPro" id="IPR043502">
    <property type="entry name" value="DNA/RNA_pol_sf"/>
</dbReference>
<evidence type="ECO:0000313" key="2">
    <source>
        <dbReference type="Proteomes" id="UP000308652"/>
    </source>
</evidence>
<dbReference type="InterPro" id="IPR052055">
    <property type="entry name" value="Hepadnavirus_pol/RT"/>
</dbReference>
<protein>
    <submittedName>
        <fullName evidence="1">Uncharacterized protein</fullName>
    </submittedName>
</protein>
<dbReference type="OrthoDB" id="198652at2759"/>
<evidence type="ECO:0000313" key="1">
    <source>
        <dbReference type="EMBL" id="TFK38309.1"/>
    </source>
</evidence>
<dbReference type="Proteomes" id="UP000308652">
    <property type="component" value="Unassembled WGS sequence"/>
</dbReference>
<dbReference type="PANTHER" id="PTHR33050">
    <property type="entry name" value="REVERSE TRANSCRIPTASE DOMAIN-CONTAINING PROTEIN"/>
    <property type="match status" value="1"/>
</dbReference>
<proteinExistence type="predicted"/>
<sequence>MGLVLWIATFVYQLEDIFGYIDDAFSWDLEGHTLLYEPYNKTMPAKQAHLLQLWDTLGIPHEESKQMWGSMLTIIGFEVDPNAMTISMPLQACTNLINKLHEFAHPNQWYPLHEFNQLAGWMNWALNAYPLLCSGLSTLYNKMSGKSQSHQPVHISTALCRELLWFAEHIKHSNGICILSSLKWSADNADFVAYSDACPSSMGFWIPSLSLGFQCQTDRPSSAIFYLEALTLLSGPHWIVTNICPQCSTQIVLYTDNSNTVSMFNTLHAQPSLYPILLTAVDLTLNHNVHFCVFHIPGEQNTVADALSCFHNQQAINTAALTSYTPLHISLFQPPCLMLGAELL</sequence>
<dbReference type="PANTHER" id="PTHR33050:SF7">
    <property type="entry name" value="RIBONUCLEASE H"/>
    <property type="match status" value="1"/>
</dbReference>
<dbReference type="SUPFAM" id="SSF56672">
    <property type="entry name" value="DNA/RNA polymerases"/>
    <property type="match status" value="1"/>
</dbReference>
<organism evidence="1 2">
    <name type="scientific">Crucibulum laeve</name>
    <dbReference type="NCBI Taxonomy" id="68775"/>
    <lineage>
        <taxon>Eukaryota</taxon>
        <taxon>Fungi</taxon>
        <taxon>Dikarya</taxon>
        <taxon>Basidiomycota</taxon>
        <taxon>Agaricomycotina</taxon>
        <taxon>Agaricomycetes</taxon>
        <taxon>Agaricomycetidae</taxon>
        <taxon>Agaricales</taxon>
        <taxon>Agaricineae</taxon>
        <taxon>Nidulariaceae</taxon>
        <taxon>Crucibulum</taxon>
    </lineage>
</organism>